<evidence type="ECO:0000259" key="3">
    <source>
        <dbReference type="PROSITE" id="PS51371"/>
    </source>
</evidence>
<dbReference type="Proteomes" id="UP000754644">
    <property type="component" value="Unassembled WGS sequence"/>
</dbReference>
<dbReference type="CDD" id="cd04623">
    <property type="entry name" value="CBS_pair_bac_euk"/>
    <property type="match status" value="1"/>
</dbReference>
<dbReference type="PANTHER" id="PTHR43080:SF2">
    <property type="entry name" value="CBS DOMAIN-CONTAINING PROTEIN"/>
    <property type="match status" value="1"/>
</dbReference>
<comment type="caution">
    <text evidence="4">The sequence shown here is derived from an EMBL/GenBank/DDBJ whole genome shotgun (WGS) entry which is preliminary data.</text>
</comment>
<dbReference type="InterPro" id="IPR046342">
    <property type="entry name" value="CBS_dom_sf"/>
</dbReference>
<feature type="domain" description="CBS" evidence="3">
    <location>
        <begin position="7"/>
        <end position="68"/>
    </location>
</feature>
<dbReference type="Gene3D" id="3.10.580.10">
    <property type="entry name" value="CBS-domain"/>
    <property type="match status" value="1"/>
</dbReference>
<dbReference type="PROSITE" id="PS51371">
    <property type="entry name" value="CBS"/>
    <property type="match status" value="2"/>
</dbReference>
<protein>
    <submittedName>
        <fullName evidence="4">CBS domain-containing protein</fullName>
    </submittedName>
</protein>
<gene>
    <name evidence="4" type="ORF">HQ497_09065</name>
</gene>
<evidence type="ECO:0000313" key="4">
    <source>
        <dbReference type="EMBL" id="NQV65502.1"/>
    </source>
</evidence>
<dbReference type="InterPro" id="IPR044725">
    <property type="entry name" value="CBSX3_CBS_dom"/>
</dbReference>
<dbReference type="InterPro" id="IPR051257">
    <property type="entry name" value="Diverse_CBS-Domain"/>
</dbReference>
<reference evidence="4" key="1">
    <citation type="submission" date="2020-05" db="EMBL/GenBank/DDBJ databases">
        <title>Sulfur intermediates as new biogeochemical hubs in an aquatic model microbial ecosystem.</title>
        <authorList>
            <person name="Vigneron A."/>
        </authorList>
    </citation>
    <scope>NUCLEOTIDE SEQUENCE</scope>
    <source>
        <strain evidence="4">Bin.250</strain>
    </source>
</reference>
<organism evidence="4 5">
    <name type="scientific">SAR86 cluster bacterium</name>
    <dbReference type="NCBI Taxonomy" id="2030880"/>
    <lineage>
        <taxon>Bacteria</taxon>
        <taxon>Pseudomonadati</taxon>
        <taxon>Pseudomonadota</taxon>
        <taxon>Gammaproteobacteria</taxon>
        <taxon>SAR86 cluster</taxon>
    </lineage>
</organism>
<evidence type="ECO:0000256" key="1">
    <source>
        <dbReference type="ARBA" id="ARBA00023122"/>
    </source>
</evidence>
<dbReference type="SUPFAM" id="SSF54631">
    <property type="entry name" value="CBS-domain pair"/>
    <property type="match status" value="1"/>
</dbReference>
<evidence type="ECO:0000256" key="2">
    <source>
        <dbReference type="PROSITE-ProRule" id="PRU00703"/>
    </source>
</evidence>
<keyword evidence="1 2" id="KW-0129">CBS domain</keyword>
<dbReference type="Pfam" id="PF00571">
    <property type="entry name" value="CBS"/>
    <property type="match status" value="2"/>
</dbReference>
<accession>A0A972VYR9</accession>
<proteinExistence type="predicted"/>
<sequence length="149" mass="16533">MSTAREMLEIKGDEVWSILASQSVYEAVALMADKEVGALMVVNDQARLMGIISERDYSRKVILKNKSSRETLVADIMTRNVIQVGLATTADTCMTLMSQKKIRHLPVVEDSIPQGMITVGDLLKFIIQDQEMTIEELQSYIHGETGGEA</sequence>
<dbReference type="AlphaFoldDB" id="A0A972VYR9"/>
<feature type="domain" description="CBS" evidence="3">
    <location>
        <begin position="77"/>
        <end position="132"/>
    </location>
</feature>
<dbReference type="InterPro" id="IPR000644">
    <property type="entry name" value="CBS_dom"/>
</dbReference>
<dbReference type="SMART" id="SM00116">
    <property type="entry name" value="CBS"/>
    <property type="match status" value="2"/>
</dbReference>
<name>A0A972VYR9_9GAMM</name>
<dbReference type="PANTHER" id="PTHR43080">
    <property type="entry name" value="CBS DOMAIN-CONTAINING PROTEIN CBSX3, MITOCHONDRIAL"/>
    <property type="match status" value="1"/>
</dbReference>
<evidence type="ECO:0000313" key="5">
    <source>
        <dbReference type="Proteomes" id="UP000754644"/>
    </source>
</evidence>
<dbReference type="EMBL" id="JABMOJ010000339">
    <property type="protein sequence ID" value="NQV65502.1"/>
    <property type="molecule type" value="Genomic_DNA"/>
</dbReference>